<dbReference type="OrthoDB" id="110889at2"/>
<reference evidence="2 3" key="1">
    <citation type="submission" date="2016-10" db="EMBL/GenBank/DDBJ databases">
        <authorList>
            <person name="de Groot N.N."/>
        </authorList>
    </citation>
    <scope>NUCLEOTIDE SEQUENCE [LARGE SCALE GENOMIC DNA]</scope>
    <source>
        <strain evidence="2 3">DSM 22489</strain>
    </source>
</reference>
<keyword evidence="1" id="KW-0732">Signal</keyword>
<proteinExistence type="predicted"/>
<name>A0A1H6CKN4_9BACT</name>
<dbReference type="InterPro" id="IPR017802">
    <property type="entry name" value="VWFA-rel_acidobac-type"/>
</dbReference>
<sequence>MRRYYWPGPTNVIHVGRVTLPTLLSFLLVVSITARAQDDAQVPHAPTLTVTSRLVVLDVVATGKDGKPVEGLTRADFRVLEDGQPQEIRSFEATTMHTLPATSAEPGTIFDPGNPASFGQSPAAVLVLDQLNTHFADSSFARRELHDYLAGQPALLPQPTTLLTVYDSHFQQIAPFTRSRDQLLKALAAAPTRYAWKLEQGGNSDVDSGPVDRLQQSLNALEQIAQSYERIPGRKNLVWVGGGFPTLNPTTLDGDDAREVKDTLDHVTDVLLDTRVTLYAVDPSSTAAGETEITSADQADFAMAAGGLSEGIQPFSSTADFDRLGAVTGGRVVRGLNNVSQQIASSVQQGDDFYTLAYSPTRQDDTPGAYRKITVQCLRPGVTVSTRQGYFPAPAVSAATARTDFSYDLSAAAESAVPLHAVRLTVSAAAGTGAYMLEVPATDLTWTANPDGSSTAHVAALAVLLSGKDAALGHMLRTMTATAKPGTDLRNPDRKAEFALAVPLTGKTKKLRFVVRDATTGHMGSADVQVEGR</sequence>
<evidence type="ECO:0000313" key="2">
    <source>
        <dbReference type="EMBL" id="SEG72996.1"/>
    </source>
</evidence>
<feature type="signal peptide" evidence="1">
    <location>
        <begin position="1"/>
        <end position="36"/>
    </location>
</feature>
<dbReference type="NCBIfam" id="TIGR03436">
    <property type="entry name" value="acidobact_VWFA"/>
    <property type="match status" value="1"/>
</dbReference>
<dbReference type="EMBL" id="FNVA01000014">
    <property type="protein sequence ID" value="SEG72996.1"/>
    <property type="molecule type" value="Genomic_DNA"/>
</dbReference>
<evidence type="ECO:0000313" key="3">
    <source>
        <dbReference type="Proteomes" id="UP000236728"/>
    </source>
</evidence>
<protein>
    <submittedName>
        <fullName evidence="2">VWFA-related domain-containing protein</fullName>
    </submittedName>
</protein>
<feature type="chain" id="PRO_5009295029" evidence="1">
    <location>
        <begin position="37"/>
        <end position="533"/>
    </location>
</feature>
<dbReference type="AlphaFoldDB" id="A0A1H6CKN4"/>
<organism evidence="2 3">
    <name type="scientific">Bryocella elongata</name>
    <dbReference type="NCBI Taxonomy" id="863522"/>
    <lineage>
        <taxon>Bacteria</taxon>
        <taxon>Pseudomonadati</taxon>
        <taxon>Acidobacteriota</taxon>
        <taxon>Terriglobia</taxon>
        <taxon>Terriglobales</taxon>
        <taxon>Acidobacteriaceae</taxon>
        <taxon>Bryocella</taxon>
    </lineage>
</organism>
<dbReference type="RefSeq" id="WP_160115297.1">
    <property type="nucleotide sequence ID" value="NZ_FNVA01000014.1"/>
</dbReference>
<dbReference type="Proteomes" id="UP000236728">
    <property type="component" value="Unassembled WGS sequence"/>
</dbReference>
<accession>A0A1H6CKN4</accession>
<keyword evidence="3" id="KW-1185">Reference proteome</keyword>
<gene>
    <name evidence="2" type="ORF">SAMN05421819_4612</name>
</gene>
<evidence type="ECO:0000256" key="1">
    <source>
        <dbReference type="SAM" id="SignalP"/>
    </source>
</evidence>